<dbReference type="PANTHER" id="PTHR43364:SF4">
    <property type="entry name" value="NAD(P)-LINKED OXIDOREDUCTASE SUPERFAMILY PROTEIN"/>
    <property type="match status" value="1"/>
</dbReference>
<dbReference type="InterPro" id="IPR050523">
    <property type="entry name" value="AKR_Detox_Biosynth"/>
</dbReference>
<reference evidence="3 4" key="1">
    <citation type="journal article" date="2024" name="Chem. Sci.">
        <title>Discovery of a lagriamide polyketide by integrated genome mining, isotopic labeling, and untargeted metabolomics.</title>
        <authorList>
            <person name="Fergusson C.H."/>
            <person name="Saulog J."/>
            <person name="Paulo B.S."/>
            <person name="Wilson D.M."/>
            <person name="Liu D.Y."/>
            <person name="Morehouse N.J."/>
            <person name="Waterworth S."/>
            <person name="Barkei J."/>
            <person name="Gray C.A."/>
            <person name="Kwan J.C."/>
            <person name="Eustaquio A.S."/>
            <person name="Linington R.G."/>
        </authorList>
    </citation>
    <scope>NUCLEOTIDE SEQUENCE [LARGE SCALE GENOMIC DNA]</scope>
    <source>
        <strain evidence="3 4">RL17-338-BIF-B</strain>
    </source>
</reference>
<evidence type="ECO:0000313" key="4">
    <source>
        <dbReference type="Proteomes" id="UP001469089"/>
    </source>
</evidence>
<proteinExistence type="predicted"/>
<feature type="domain" description="NADP-dependent oxidoreductase" evidence="2">
    <location>
        <begin position="15"/>
        <end position="319"/>
    </location>
</feature>
<sequence length="352" mass="38755">MRYNQLGRTGVFVSELCLGTMTFGGGEGIYQHIGKLQQDEAERLVGRSLDAGINFIDTADVYAQGLSEQITGQALKNLKVPRERVVVATKVFGPTGDAPNTRGASRYHIIDGVKASLKRLQLDHVDLYQIHGFDPATPIEETIRALDTLVQQGHVRYVGVSNWAAWQIVKALGIAERHGLARFETLQAYYTLAGRDLERELVPMLHSEGLGLMVWSPLAGGLLSGKYGREQQGEAGSRRTTFDFPPVQRERAYDCIDAMRVIADAKQVSVAQIALAWLLHQRVVTTVIVGAKKVEQLDDNIAATQVELSADDLARLDAVSTLPAEYPGWMLARQGDARREQLAKVRHPDCSV</sequence>
<evidence type="ECO:0000259" key="2">
    <source>
        <dbReference type="Pfam" id="PF00248"/>
    </source>
</evidence>
<name>A0ABV1LUM8_9BURK</name>
<dbReference type="SUPFAM" id="SSF51430">
    <property type="entry name" value="NAD(P)-linked oxidoreductase"/>
    <property type="match status" value="1"/>
</dbReference>
<keyword evidence="1" id="KW-0560">Oxidoreductase</keyword>
<protein>
    <submittedName>
        <fullName evidence="3">Aldo/keto reductase</fullName>
    </submittedName>
</protein>
<gene>
    <name evidence="3" type="ORF">N0A02_24550</name>
</gene>
<dbReference type="Gene3D" id="3.20.20.100">
    <property type="entry name" value="NADP-dependent oxidoreductase domain"/>
    <property type="match status" value="1"/>
</dbReference>
<evidence type="ECO:0000313" key="3">
    <source>
        <dbReference type="EMBL" id="MEQ5842626.1"/>
    </source>
</evidence>
<dbReference type="Proteomes" id="UP001469089">
    <property type="component" value="Unassembled WGS sequence"/>
</dbReference>
<dbReference type="PANTHER" id="PTHR43364">
    <property type="entry name" value="NADH-SPECIFIC METHYLGLYOXAL REDUCTASE-RELATED"/>
    <property type="match status" value="1"/>
</dbReference>
<keyword evidence="4" id="KW-1185">Reference proteome</keyword>
<dbReference type="InterPro" id="IPR023210">
    <property type="entry name" value="NADP_OxRdtase_dom"/>
</dbReference>
<comment type="caution">
    <text evidence="3">The sequence shown here is derived from an EMBL/GenBank/DDBJ whole genome shotgun (WGS) entry which is preliminary data.</text>
</comment>
<accession>A0ABV1LUM8</accession>
<dbReference type="EMBL" id="JAOALG010000002">
    <property type="protein sequence ID" value="MEQ5842626.1"/>
    <property type="molecule type" value="Genomic_DNA"/>
</dbReference>
<dbReference type="InterPro" id="IPR036812">
    <property type="entry name" value="NAD(P)_OxRdtase_dom_sf"/>
</dbReference>
<organism evidence="3 4">
    <name type="scientific">Paraburkholderia acidicola</name>
    <dbReference type="NCBI Taxonomy" id="1912599"/>
    <lineage>
        <taxon>Bacteria</taxon>
        <taxon>Pseudomonadati</taxon>
        <taxon>Pseudomonadota</taxon>
        <taxon>Betaproteobacteria</taxon>
        <taxon>Burkholderiales</taxon>
        <taxon>Burkholderiaceae</taxon>
        <taxon>Paraburkholderia</taxon>
    </lineage>
</organism>
<evidence type="ECO:0000256" key="1">
    <source>
        <dbReference type="ARBA" id="ARBA00023002"/>
    </source>
</evidence>
<dbReference type="RefSeq" id="WP_349544428.1">
    <property type="nucleotide sequence ID" value="NZ_JAOALG010000002.1"/>
</dbReference>
<dbReference type="CDD" id="cd19091">
    <property type="entry name" value="AKR_PsAKR"/>
    <property type="match status" value="1"/>
</dbReference>
<dbReference type="Pfam" id="PF00248">
    <property type="entry name" value="Aldo_ket_red"/>
    <property type="match status" value="1"/>
</dbReference>